<name>A0ABQ2HPP9_9BACT</name>
<comment type="caution">
    <text evidence="1">The sequence shown here is derived from an EMBL/GenBank/DDBJ whole genome shotgun (WGS) entry which is preliminary data.</text>
</comment>
<proteinExistence type="predicted"/>
<gene>
    <name evidence="1" type="ORF">GCM10010967_18650</name>
</gene>
<evidence type="ECO:0000313" key="2">
    <source>
        <dbReference type="Proteomes" id="UP000632339"/>
    </source>
</evidence>
<keyword evidence="2" id="KW-1185">Reference proteome</keyword>
<accession>A0ABQ2HPP9</accession>
<organism evidence="1 2">
    <name type="scientific">Dyadobacter beijingensis</name>
    <dbReference type="NCBI Taxonomy" id="365489"/>
    <lineage>
        <taxon>Bacteria</taxon>
        <taxon>Pseudomonadati</taxon>
        <taxon>Bacteroidota</taxon>
        <taxon>Cytophagia</taxon>
        <taxon>Cytophagales</taxon>
        <taxon>Spirosomataceae</taxon>
        <taxon>Dyadobacter</taxon>
    </lineage>
</organism>
<evidence type="ECO:0000313" key="1">
    <source>
        <dbReference type="EMBL" id="GGM86600.1"/>
    </source>
</evidence>
<sequence length="66" mass="7806">MEDVPSDNWARRDGNHDGLFVCLQVFRLLKNKYFTHIEIQLLINTYYDKAGRNSDFRRQESENGLG</sequence>
<dbReference type="EMBL" id="BMLI01000001">
    <property type="protein sequence ID" value="GGM86600.1"/>
    <property type="molecule type" value="Genomic_DNA"/>
</dbReference>
<dbReference type="Proteomes" id="UP000632339">
    <property type="component" value="Unassembled WGS sequence"/>
</dbReference>
<reference evidence="2" key="1">
    <citation type="journal article" date="2019" name="Int. J. Syst. Evol. Microbiol.">
        <title>The Global Catalogue of Microorganisms (GCM) 10K type strain sequencing project: providing services to taxonomists for standard genome sequencing and annotation.</title>
        <authorList>
            <consortium name="The Broad Institute Genomics Platform"/>
            <consortium name="The Broad Institute Genome Sequencing Center for Infectious Disease"/>
            <person name="Wu L."/>
            <person name="Ma J."/>
        </authorList>
    </citation>
    <scope>NUCLEOTIDE SEQUENCE [LARGE SCALE GENOMIC DNA]</scope>
    <source>
        <strain evidence="2">CGMCC 1.6375</strain>
    </source>
</reference>
<protein>
    <submittedName>
        <fullName evidence="1">Uncharacterized protein</fullName>
    </submittedName>
</protein>